<keyword evidence="3" id="KW-0010">Activator</keyword>
<dbReference type="SMART" id="SM00353">
    <property type="entry name" value="HLH"/>
    <property type="match status" value="1"/>
</dbReference>
<keyword evidence="5" id="KW-0539">Nucleus</keyword>
<feature type="domain" description="BHLH" evidence="8">
    <location>
        <begin position="383"/>
        <end position="435"/>
    </location>
</feature>
<proteinExistence type="predicted"/>
<keyword evidence="2" id="KW-0238">DNA-binding</keyword>
<dbReference type="KEGG" id="mbr:MONBRDRAFT_30793"/>
<evidence type="ECO:0000256" key="1">
    <source>
        <dbReference type="ARBA" id="ARBA00023015"/>
    </source>
</evidence>
<name>A9UPA5_MONBE</name>
<evidence type="ECO:0000313" key="10">
    <source>
        <dbReference type="Proteomes" id="UP000001357"/>
    </source>
</evidence>
<evidence type="ECO:0000256" key="2">
    <source>
        <dbReference type="ARBA" id="ARBA00023125"/>
    </source>
</evidence>
<dbReference type="InParanoid" id="A9UPA5"/>
<dbReference type="GeneID" id="5888148"/>
<feature type="compositionally biased region" description="Low complexity" evidence="7">
    <location>
        <begin position="262"/>
        <end position="276"/>
    </location>
</feature>
<dbReference type="Gene3D" id="4.10.280.10">
    <property type="entry name" value="Helix-loop-helix DNA-binding domain"/>
    <property type="match status" value="1"/>
</dbReference>
<feature type="compositionally biased region" description="Polar residues" evidence="7">
    <location>
        <begin position="345"/>
        <end position="354"/>
    </location>
</feature>
<dbReference type="InterPro" id="IPR011598">
    <property type="entry name" value="bHLH_dom"/>
</dbReference>
<gene>
    <name evidence="9" type="primary">Mb_HLH_9</name>
    <name evidence="9" type="ORF">MONBRDRAFT_30793</name>
</gene>
<dbReference type="RefSeq" id="XP_001742603.1">
    <property type="nucleotide sequence ID" value="XM_001742551.1"/>
</dbReference>
<evidence type="ECO:0000256" key="5">
    <source>
        <dbReference type="ARBA" id="ARBA00023242"/>
    </source>
</evidence>
<keyword evidence="4" id="KW-0804">Transcription</keyword>
<dbReference type="GO" id="GO:0046983">
    <property type="term" value="F:protein dimerization activity"/>
    <property type="evidence" value="ECO:0007669"/>
    <property type="project" value="InterPro"/>
</dbReference>
<evidence type="ECO:0000313" key="9">
    <source>
        <dbReference type="EMBL" id="EDQ92841.1"/>
    </source>
</evidence>
<sequence length="462" mass="50075">MTDIVGSLASSALLNWDTEDGLSLALAREADHDNHVFASTLSGSSDSRLADNTTTLLEPTLVNLAKDLPWGSDLFDELPTTSNSSSCTTSTNAQADWASPFVDGLCFPSFKMPSNQAPSKLPATIDHESHTLQPSPLAATATSTSLGHGASPASTISLDPEEESAAQPPAKRTCRTRAADIYAPGSNITPHLTKRDLPPSIPHDGDWPALSVEQLLAQTTSNMDHIPSDVLLSLQEELQSLDNTASASLLPTPDAWPALPASSTTRTPTSSSTRPTHTSHDIRTTIQPCVMTAEDILEPVVPECPPPKPYVSGPITEEHVATYSLHLSYTVGFQDGDDFEEESTGRGSKNSAANSLKGRREQAVIDYFKMPRGADGSAASEANRRMVMNILERARREDLKRCFARLASVLPQLRDKPDPAKKDVLQQAREQIVQLQAVEQEYLRHLNELRQQHRTLTQAIAH</sequence>
<dbReference type="PANTHER" id="PTHR10328:SF3">
    <property type="entry name" value="PROTEIN MAX"/>
    <property type="match status" value="1"/>
</dbReference>
<evidence type="ECO:0000259" key="8">
    <source>
        <dbReference type="PROSITE" id="PS50888"/>
    </source>
</evidence>
<dbReference type="InterPro" id="IPR036638">
    <property type="entry name" value="HLH_DNA-bd_sf"/>
</dbReference>
<feature type="coiled-coil region" evidence="6">
    <location>
        <begin position="421"/>
        <end position="452"/>
    </location>
</feature>
<dbReference type="PANTHER" id="PTHR10328">
    <property type="entry name" value="PROTEIN MAX MYC-ASSOCIATED FACTOR X"/>
    <property type="match status" value="1"/>
</dbReference>
<dbReference type="Pfam" id="PF00010">
    <property type="entry name" value="HLH"/>
    <property type="match status" value="1"/>
</dbReference>
<feature type="region of interest" description="Disordered" evidence="7">
    <location>
        <begin position="138"/>
        <end position="174"/>
    </location>
</feature>
<feature type="region of interest" description="Disordered" evidence="7">
    <location>
        <begin position="249"/>
        <end position="280"/>
    </location>
</feature>
<keyword evidence="1" id="KW-0805">Transcription regulation</keyword>
<feature type="compositionally biased region" description="Polar residues" evidence="7">
    <location>
        <begin position="140"/>
        <end position="157"/>
    </location>
</feature>
<dbReference type="Proteomes" id="UP000001357">
    <property type="component" value="Unassembled WGS sequence"/>
</dbReference>
<dbReference type="GO" id="GO:0003700">
    <property type="term" value="F:DNA-binding transcription factor activity"/>
    <property type="evidence" value="ECO:0000318"/>
    <property type="project" value="GO_Central"/>
</dbReference>
<dbReference type="AlphaFoldDB" id="A9UPA5"/>
<evidence type="ECO:0000256" key="7">
    <source>
        <dbReference type="SAM" id="MobiDB-lite"/>
    </source>
</evidence>
<dbReference type="GO" id="GO:0090575">
    <property type="term" value="C:RNA polymerase II transcription regulator complex"/>
    <property type="evidence" value="ECO:0000318"/>
    <property type="project" value="GO_Central"/>
</dbReference>
<dbReference type="GO" id="GO:0003677">
    <property type="term" value="F:DNA binding"/>
    <property type="evidence" value="ECO:0007669"/>
    <property type="project" value="UniProtKB-KW"/>
</dbReference>
<dbReference type="PROSITE" id="PS50888">
    <property type="entry name" value="BHLH"/>
    <property type="match status" value="1"/>
</dbReference>
<accession>A9UPA5</accession>
<evidence type="ECO:0000256" key="3">
    <source>
        <dbReference type="ARBA" id="ARBA00023159"/>
    </source>
</evidence>
<protein>
    <recommendedName>
        <fullName evidence="8">BHLH domain-containing protein</fullName>
    </recommendedName>
</protein>
<evidence type="ECO:0000256" key="6">
    <source>
        <dbReference type="SAM" id="Coils"/>
    </source>
</evidence>
<evidence type="ECO:0000256" key="4">
    <source>
        <dbReference type="ARBA" id="ARBA00023163"/>
    </source>
</evidence>
<keyword evidence="6" id="KW-0175">Coiled coil</keyword>
<dbReference type="SUPFAM" id="SSF47459">
    <property type="entry name" value="HLH, helix-loop-helix DNA-binding domain"/>
    <property type="match status" value="1"/>
</dbReference>
<keyword evidence="10" id="KW-1185">Reference proteome</keyword>
<organism evidence="9 10">
    <name type="scientific">Monosiga brevicollis</name>
    <name type="common">Choanoflagellate</name>
    <dbReference type="NCBI Taxonomy" id="81824"/>
    <lineage>
        <taxon>Eukaryota</taxon>
        <taxon>Choanoflagellata</taxon>
        <taxon>Craspedida</taxon>
        <taxon>Salpingoecidae</taxon>
        <taxon>Monosiga</taxon>
    </lineage>
</organism>
<dbReference type="EMBL" id="CH991543">
    <property type="protein sequence ID" value="EDQ92841.1"/>
    <property type="molecule type" value="Genomic_DNA"/>
</dbReference>
<reference evidence="9 10" key="1">
    <citation type="journal article" date="2008" name="Nature">
        <title>The genome of the choanoflagellate Monosiga brevicollis and the origin of metazoans.</title>
        <authorList>
            <consortium name="JGI Sequencing"/>
            <person name="King N."/>
            <person name="Westbrook M.J."/>
            <person name="Young S.L."/>
            <person name="Kuo A."/>
            <person name="Abedin M."/>
            <person name="Chapman J."/>
            <person name="Fairclough S."/>
            <person name="Hellsten U."/>
            <person name="Isogai Y."/>
            <person name="Letunic I."/>
            <person name="Marr M."/>
            <person name="Pincus D."/>
            <person name="Putnam N."/>
            <person name="Rokas A."/>
            <person name="Wright K.J."/>
            <person name="Zuzow R."/>
            <person name="Dirks W."/>
            <person name="Good M."/>
            <person name="Goodstein D."/>
            <person name="Lemons D."/>
            <person name="Li W."/>
            <person name="Lyons J.B."/>
            <person name="Morris A."/>
            <person name="Nichols S."/>
            <person name="Richter D.J."/>
            <person name="Salamov A."/>
            <person name="Bork P."/>
            <person name="Lim W.A."/>
            <person name="Manning G."/>
            <person name="Miller W.T."/>
            <person name="McGinnis W."/>
            <person name="Shapiro H."/>
            <person name="Tjian R."/>
            <person name="Grigoriev I.V."/>
            <person name="Rokhsar D."/>
        </authorList>
    </citation>
    <scope>NUCLEOTIDE SEQUENCE [LARGE SCALE GENOMIC DNA]</scope>
    <source>
        <strain evidence="10">MX1 / ATCC 50154</strain>
    </source>
</reference>
<dbReference type="GO" id="GO:0045944">
    <property type="term" value="P:positive regulation of transcription by RNA polymerase II"/>
    <property type="evidence" value="ECO:0000318"/>
    <property type="project" value="GO_Central"/>
</dbReference>
<feature type="region of interest" description="Disordered" evidence="7">
    <location>
        <begin position="338"/>
        <end position="357"/>
    </location>
</feature>